<organism evidence="2 3">
    <name type="scientific">Candidatus Iainarchaeum sp</name>
    <dbReference type="NCBI Taxonomy" id="3101447"/>
    <lineage>
        <taxon>Archaea</taxon>
        <taxon>Candidatus Iainarchaeota</taxon>
        <taxon>Candidatus Iainarchaeia</taxon>
        <taxon>Candidatus Iainarchaeales</taxon>
        <taxon>Candidatus Iainarchaeaceae</taxon>
        <taxon>Candidatus Iainarchaeum</taxon>
    </lineage>
</organism>
<keyword evidence="1" id="KW-0472">Membrane</keyword>
<sequence length="70" mass="8288">MIFATLFAFLDFEKALGIPFFVGSFLLIYYISKLIVLAIAENNRYLRKYLIFINELQFYGAFIVSILFFR</sequence>
<dbReference type="EMBL" id="JAGVWF010000018">
    <property type="protein sequence ID" value="MBS3059047.1"/>
    <property type="molecule type" value="Genomic_DNA"/>
</dbReference>
<reference evidence="2" key="1">
    <citation type="submission" date="2021-03" db="EMBL/GenBank/DDBJ databases">
        <authorList>
            <person name="Jaffe A."/>
        </authorList>
    </citation>
    <scope>NUCLEOTIDE SEQUENCE</scope>
    <source>
        <strain evidence="2">RIFCSPHIGHO2_01_FULL_GW2011_AR10_43_9</strain>
    </source>
</reference>
<comment type="caution">
    <text evidence="2">The sequence shown here is derived from an EMBL/GenBank/DDBJ whole genome shotgun (WGS) entry which is preliminary data.</text>
</comment>
<name>A0A8T4KXX7_9ARCH</name>
<keyword evidence="1" id="KW-0812">Transmembrane</keyword>
<feature type="transmembrane region" description="Helical" evidence="1">
    <location>
        <begin position="20"/>
        <end position="40"/>
    </location>
</feature>
<evidence type="ECO:0000256" key="1">
    <source>
        <dbReference type="SAM" id="Phobius"/>
    </source>
</evidence>
<keyword evidence="1" id="KW-1133">Transmembrane helix</keyword>
<accession>A0A8T4KXX7</accession>
<dbReference type="AlphaFoldDB" id="A0A8T4KXX7"/>
<gene>
    <name evidence="2" type="ORF">J4224_01335</name>
</gene>
<protein>
    <submittedName>
        <fullName evidence="2">Uncharacterized protein</fullName>
    </submittedName>
</protein>
<reference evidence="2" key="2">
    <citation type="submission" date="2021-05" db="EMBL/GenBank/DDBJ databases">
        <title>Protein family content uncovers lineage relationships and bacterial pathway maintenance mechanisms in DPANN archaea.</title>
        <authorList>
            <person name="Castelle C.J."/>
            <person name="Meheust R."/>
            <person name="Jaffe A.L."/>
            <person name="Seitz K."/>
            <person name="Gong X."/>
            <person name="Baker B.J."/>
            <person name="Banfield J.F."/>
        </authorList>
    </citation>
    <scope>NUCLEOTIDE SEQUENCE</scope>
    <source>
        <strain evidence="2">RIFCSPHIGHO2_01_FULL_GW2011_AR10_43_9</strain>
    </source>
</reference>
<feature type="transmembrane region" description="Helical" evidence="1">
    <location>
        <begin position="49"/>
        <end position="69"/>
    </location>
</feature>
<evidence type="ECO:0000313" key="2">
    <source>
        <dbReference type="EMBL" id="MBS3059047.1"/>
    </source>
</evidence>
<proteinExistence type="predicted"/>
<evidence type="ECO:0000313" key="3">
    <source>
        <dbReference type="Proteomes" id="UP000683213"/>
    </source>
</evidence>
<dbReference type="Proteomes" id="UP000683213">
    <property type="component" value="Unassembled WGS sequence"/>
</dbReference>